<dbReference type="InterPro" id="IPR001952">
    <property type="entry name" value="Alkaline_phosphatase"/>
</dbReference>
<feature type="compositionally biased region" description="Pro residues" evidence="7">
    <location>
        <begin position="123"/>
        <end position="145"/>
    </location>
</feature>
<keyword evidence="9" id="KW-1185">Reference proteome</keyword>
<dbReference type="CDD" id="cd16012">
    <property type="entry name" value="ALP"/>
    <property type="match status" value="1"/>
</dbReference>
<proteinExistence type="inferred from homology"/>
<evidence type="ECO:0000256" key="4">
    <source>
        <dbReference type="PIRSR" id="PIRSR601952-1"/>
    </source>
</evidence>
<dbReference type="GO" id="GO:0005886">
    <property type="term" value="C:plasma membrane"/>
    <property type="evidence" value="ECO:0007669"/>
    <property type="project" value="UniProtKB-SubCell"/>
</dbReference>
<dbReference type="PANTHER" id="PTHR11596:SF92">
    <property type="entry name" value="ALKALINE PHOSPHATASE"/>
    <property type="match status" value="1"/>
</dbReference>
<evidence type="ECO:0000256" key="7">
    <source>
        <dbReference type="SAM" id="MobiDB-lite"/>
    </source>
</evidence>
<evidence type="ECO:0000256" key="5">
    <source>
        <dbReference type="PIRSR" id="PIRSR601952-2"/>
    </source>
</evidence>
<keyword evidence="3" id="KW-0449">Lipoprotein</keyword>
<dbReference type="GO" id="GO:0046872">
    <property type="term" value="F:metal ion binding"/>
    <property type="evidence" value="ECO:0007669"/>
    <property type="project" value="UniProtKB-KW"/>
</dbReference>
<dbReference type="SMART" id="SM00098">
    <property type="entry name" value="alkPPc"/>
    <property type="match status" value="1"/>
</dbReference>
<evidence type="ECO:0000313" key="8">
    <source>
        <dbReference type="EMBL" id="KAG9333821.1"/>
    </source>
</evidence>
<protein>
    <recommendedName>
        <fullName evidence="2">alkaline phosphatase</fullName>
        <ecNumber evidence="2">3.1.3.1</ecNumber>
    </recommendedName>
</protein>
<comment type="similarity">
    <text evidence="6">Belongs to the alkaline phosphatase family.</text>
</comment>
<comment type="cofactor">
    <cofactor evidence="5">
        <name>Zn(2+)</name>
        <dbReference type="ChEBI" id="CHEBI:29105"/>
    </cofactor>
    <text evidence="5">Binds 2 Zn(2+) ions.</text>
</comment>
<dbReference type="OrthoDB" id="8860081at2759"/>
<evidence type="ECO:0000313" key="9">
    <source>
        <dbReference type="Proteomes" id="UP000824540"/>
    </source>
</evidence>
<organism evidence="8 9">
    <name type="scientific">Albula glossodonta</name>
    <name type="common">roundjaw bonefish</name>
    <dbReference type="NCBI Taxonomy" id="121402"/>
    <lineage>
        <taxon>Eukaryota</taxon>
        <taxon>Metazoa</taxon>
        <taxon>Chordata</taxon>
        <taxon>Craniata</taxon>
        <taxon>Vertebrata</taxon>
        <taxon>Euteleostomi</taxon>
        <taxon>Actinopterygii</taxon>
        <taxon>Neopterygii</taxon>
        <taxon>Teleostei</taxon>
        <taxon>Albuliformes</taxon>
        <taxon>Albulidae</taxon>
        <taxon>Albula</taxon>
    </lineage>
</organism>
<comment type="caution">
    <text evidence="8">The sequence shown here is derived from an EMBL/GenBank/DDBJ whole genome shotgun (WGS) entry which is preliminary data.</text>
</comment>
<keyword evidence="3" id="KW-0472">Membrane</keyword>
<sequence>MGSFERNDSPSNSSPATPPGCFIEDDPEAPQFRRQAHTFSHPSVKMRISFSEPQPLTNKGLEWWVEKALNHLSCHVVSTVKEESPHFWNVKGREALNTALNLKPNLHRAKNLILFLGDGEAKSPPPNPAHPPPIHTMPQDNPPNPRSQSKPQGTGPVRMSKVACFPGMGVSTVTAARILKGQMAGKPGEETVLTMETFPYLALSKTYNVDQQMPDSAGTGTAYHCGVKTNYGTLGLSAAARRYQCNTTFGNEVTSVLHRARMAGKSVGIVTTTRVQHASPAASYAHSANRHWYSDSDLPADAKQQGCLDVAYQLIRNTDINVILGGGRVYMLPKETRDPEYSNSFGDRSDKTNLIIEWLRNKRNAKYVWNKNDFDAVEADDTDYLMDHGHHAGQALFALSEAVQFDHAVQKAAELTSELDTLSVVTADHSHVFTFGGYSNRGNSVLGLSHESAEDGKAFTTALYGNGPGYQIVNGSRPDVNATFSEGDLARSTCYNFALIPTVQLPTALRYYATGGYLQTIGEGHGLSVAAVSKAVHSVTALSSGGLRFSPTRSRAVVVVTAVLRNIAVMAKAPMPNVEPEEEEEEMDIAPLPGACGYQQSPMDSYARPGGVREQRGLVGREHCSLGKGETGDVGYVSFPIDVDASRYALSGRWPHYSQGPLFLWEHTDYMQQAAVPLKEETHGSEDVAIYAKGPMAHLFHGVQEQSYIAHAMAYAACLEPYTDCLLEPVPEPNHAPAALKSSVLLLLTLLPALLSL</sequence>
<accession>A0A8T2N5I4</accession>
<feature type="binding site" evidence="5">
    <location>
        <position position="429"/>
    </location>
    <ligand>
        <name>Zn(2+)</name>
        <dbReference type="ChEBI" id="CHEBI:29105"/>
        <label>2</label>
    </ligand>
</feature>
<feature type="binding site" evidence="5">
    <location>
        <position position="279"/>
    </location>
    <ligand>
        <name>Mg(2+)</name>
        <dbReference type="ChEBI" id="CHEBI:18420"/>
    </ligand>
</feature>
<feature type="binding site" evidence="5">
    <location>
        <position position="428"/>
    </location>
    <ligand>
        <name>Zn(2+)</name>
        <dbReference type="ChEBI" id="CHEBI:29105"/>
        <label>2</label>
    </ligand>
</feature>
<comment type="subcellular location">
    <subcellularLocation>
        <location evidence="1">Cell membrane</location>
        <topology evidence="1">Lipid-anchor</topology>
        <topology evidence="1">GPI-anchor</topology>
    </subcellularLocation>
</comment>
<reference evidence="8" key="1">
    <citation type="thesis" date="2021" institute="BYU ScholarsArchive" country="Provo, UT, USA">
        <title>Applications of and Algorithms for Genome Assembly and Genomic Analyses with an Emphasis on Marine Teleosts.</title>
        <authorList>
            <person name="Pickett B.D."/>
        </authorList>
    </citation>
    <scope>NUCLEOTIDE SEQUENCE</scope>
    <source>
        <strain evidence="8">HI-2016</strain>
    </source>
</reference>
<evidence type="ECO:0000256" key="2">
    <source>
        <dbReference type="ARBA" id="ARBA00012647"/>
    </source>
</evidence>
<dbReference type="SUPFAM" id="SSF53649">
    <property type="entry name" value="Alkaline phosphatase-like"/>
    <property type="match status" value="1"/>
</dbReference>
<feature type="binding site" evidence="5">
    <location>
        <position position="277"/>
    </location>
    <ligand>
        <name>Mg(2+)</name>
        <dbReference type="ChEBI" id="CHEBI:18420"/>
    </ligand>
</feature>
<dbReference type="PANTHER" id="PTHR11596">
    <property type="entry name" value="ALKALINE PHOSPHATASE"/>
    <property type="match status" value="1"/>
</dbReference>
<feature type="non-terminal residue" evidence="8">
    <location>
        <position position="757"/>
    </location>
</feature>
<feature type="active site" description="Phosphoserine intermediate" evidence="4">
    <location>
        <position position="216"/>
    </location>
</feature>
<keyword evidence="5" id="KW-0479">Metal-binding</keyword>
<evidence type="ECO:0000256" key="1">
    <source>
        <dbReference type="ARBA" id="ARBA00004609"/>
    </source>
</evidence>
<feature type="region of interest" description="Disordered" evidence="7">
    <location>
        <begin position="1"/>
        <end position="27"/>
    </location>
</feature>
<dbReference type="Gene3D" id="3.40.720.10">
    <property type="entry name" value="Alkaline Phosphatase, subunit A"/>
    <property type="match status" value="4"/>
</dbReference>
<keyword evidence="5" id="KW-0862">Zinc</keyword>
<evidence type="ECO:0000256" key="3">
    <source>
        <dbReference type="ARBA" id="ARBA00022622"/>
    </source>
</evidence>
<dbReference type="EMBL" id="JAFBMS010000174">
    <property type="protein sequence ID" value="KAG9333821.1"/>
    <property type="molecule type" value="Genomic_DNA"/>
</dbReference>
<keyword evidence="3" id="KW-0336">GPI-anchor</keyword>
<gene>
    <name evidence="8" type="ORF">JZ751_010072</name>
</gene>
<dbReference type="GO" id="GO:0004035">
    <property type="term" value="F:alkaline phosphatase activity"/>
    <property type="evidence" value="ECO:0007669"/>
    <property type="project" value="UniProtKB-EC"/>
</dbReference>
<dbReference type="Pfam" id="PF00245">
    <property type="entry name" value="Alk_phosphatase"/>
    <property type="match status" value="2"/>
</dbReference>
<dbReference type="Proteomes" id="UP000824540">
    <property type="component" value="Unassembled WGS sequence"/>
</dbReference>
<keyword evidence="3" id="KW-0325">Glycoprotein</keyword>
<feature type="binding site" evidence="5">
    <location>
        <position position="391"/>
    </location>
    <ligand>
        <name>Zn(2+)</name>
        <dbReference type="ChEBI" id="CHEBI:29105"/>
        <label>2</label>
    </ligand>
</feature>
<name>A0A8T2N5I4_9TELE</name>
<dbReference type="PRINTS" id="PR00113">
    <property type="entry name" value="ALKPHPHTASE"/>
</dbReference>
<feature type="region of interest" description="Disordered" evidence="7">
    <location>
        <begin position="117"/>
        <end position="158"/>
    </location>
</feature>
<dbReference type="InterPro" id="IPR017850">
    <property type="entry name" value="Alkaline_phosphatase_core_sf"/>
</dbReference>
<comment type="cofactor">
    <cofactor evidence="5">
        <name>Mg(2+)</name>
        <dbReference type="ChEBI" id="CHEBI:18420"/>
    </cofactor>
    <text evidence="5">Binds 1 Mg(2+) ion.</text>
</comment>
<dbReference type="AlphaFoldDB" id="A0A8T2N5I4"/>
<evidence type="ECO:0000256" key="6">
    <source>
        <dbReference type="RuleBase" id="RU003946"/>
    </source>
</evidence>
<keyword evidence="5" id="KW-0460">Magnesium</keyword>
<feature type="binding site" evidence="5">
    <location>
        <position position="387"/>
    </location>
    <ligand>
        <name>Zn(2+)</name>
        <dbReference type="ChEBI" id="CHEBI:29105"/>
        <label>2</label>
    </ligand>
</feature>
<feature type="binding site" evidence="5">
    <location>
        <position position="683"/>
    </location>
    <ligand>
        <name>Zn(2+)</name>
        <dbReference type="ChEBI" id="CHEBI:29105"/>
        <label>2</label>
    </ligand>
</feature>
<dbReference type="GO" id="GO:0098552">
    <property type="term" value="C:side of membrane"/>
    <property type="evidence" value="ECO:0007669"/>
    <property type="project" value="UniProtKB-KW"/>
</dbReference>
<dbReference type="EC" id="3.1.3.1" evidence="2"/>